<proteinExistence type="predicted"/>
<name>A0A7W3JQR8_9MICO</name>
<evidence type="ECO:0000313" key="7">
    <source>
        <dbReference type="Proteomes" id="UP000526083"/>
    </source>
</evidence>
<dbReference type="SUPFAM" id="SSF47413">
    <property type="entry name" value="lambda repressor-like DNA-binding domains"/>
    <property type="match status" value="1"/>
</dbReference>
<keyword evidence="4" id="KW-0804">Transcription</keyword>
<dbReference type="Gene3D" id="1.10.260.40">
    <property type="entry name" value="lambda repressor-like DNA-binding domains"/>
    <property type="match status" value="1"/>
</dbReference>
<evidence type="ECO:0000256" key="4">
    <source>
        <dbReference type="ARBA" id="ARBA00023163"/>
    </source>
</evidence>
<dbReference type="InterPro" id="IPR028082">
    <property type="entry name" value="Peripla_BP_I"/>
</dbReference>
<dbReference type="InterPro" id="IPR000843">
    <property type="entry name" value="HTH_LacI"/>
</dbReference>
<organism evidence="6 7">
    <name type="scientific">Microbacterium halimionae</name>
    <dbReference type="NCBI Taxonomy" id="1526413"/>
    <lineage>
        <taxon>Bacteria</taxon>
        <taxon>Bacillati</taxon>
        <taxon>Actinomycetota</taxon>
        <taxon>Actinomycetes</taxon>
        <taxon>Micrococcales</taxon>
        <taxon>Microbacteriaceae</taxon>
        <taxon>Microbacterium</taxon>
    </lineage>
</organism>
<protein>
    <submittedName>
        <fullName evidence="6">LacI family transcriptional regulator</fullName>
    </submittedName>
</protein>
<evidence type="ECO:0000256" key="2">
    <source>
        <dbReference type="ARBA" id="ARBA00023015"/>
    </source>
</evidence>
<sequence>MAKHSDSGSTIADVAKRAGVSLSTVSRVMNGNVKVDPAMTARVRAAAVELKYTASPLARSLVLGKTQTVAVVVPDLANPTFHAILRGLSRAAADDGYHVLVADSAEDIDTERTLATTTRRRTDGLVLCAPRLPDSELDALLPSLGPVVLINRQSAGIPSVSADYGSAFTLLLDHLYERGHRRLLFLAGGTRSASERARRDAAARFVATHSSVELTTRDTGVDMESGARAAADVRDSGATAVLAFNDLVATGLVTALAAQGVRVPEDIAVTGFDDIPFARYLSPPLTTASVPAFELGAVAWALLHALLTAQPVPGAQTLYPQIVPRASTAATP</sequence>
<evidence type="ECO:0000259" key="5">
    <source>
        <dbReference type="PROSITE" id="PS50932"/>
    </source>
</evidence>
<dbReference type="PRINTS" id="PR00036">
    <property type="entry name" value="HTHLACI"/>
</dbReference>
<dbReference type="InterPro" id="IPR010982">
    <property type="entry name" value="Lambda_DNA-bd_dom_sf"/>
</dbReference>
<keyword evidence="2" id="KW-0805">Transcription regulation</keyword>
<dbReference type="SMART" id="SM00354">
    <property type="entry name" value="HTH_LACI"/>
    <property type="match status" value="1"/>
</dbReference>
<dbReference type="EMBL" id="JACGWY010000005">
    <property type="protein sequence ID" value="MBA8817231.1"/>
    <property type="molecule type" value="Genomic_DNA"/>
</dbReference>
<dbReference type="PROSITE" id="PS50932">
    <property type="entry name" value="HTH_LACI_2"/>
    <property type="match status" value="1"/>
</dbReference>
<dbReference type="Gene3D" id="3.40.50.2300">
    <property type="match status" value="2"/>
</dbReference>
<dbReference type="PANTHER" id="PTHR30146">
    <property type="entry name" value="LACI-RELATED TRANSCRIPTIONAL REPRESSOR"/>
    <property type="match status" value="1"/>
</dbReference>
<accession>A0A7W3JQR8</accession>
<keyword evidence="3" id="KW-0238">DNA-binding</keyword>
<dbReference type="CDD" id="cd06267">
    <property type="entry name" value="PBP1_LacI_sugar_binding-like"/>
    <property type="match status" value="1"/>
</dbReference>
<dbReference type="SUPFAM" id="SSF53822">
    <property type="entry name" value="Periplasmic binding protein-like I"/>
    <property type="match status" value="1"/>
</dbReference>
<dbReference type="InterPro" id="IPR046335">
    <property type="entry name" value="LacI/GalR-like_sensor"/>
</dbReference>
<dbReference type="GO" id="GO:0000976">
    <property type="term" value="F:transcription cis-regulatory region binding"/>
    <property type="evidence" value="ECO:0007669"/>
    <property type="project" value="TreeGrafter"/>
</dbReference>
<evidence type="ECO:0000256" key="3">
    <source>
        <dbReference type="ARBA" id="ARBA00023125"/>
    </source>
</evidence>
<dbReference type="AlphaFoldDB" id="A0A7W3JQR8"/>
<feature type="domain" description="HTH lacI-type" evidence="5">
    <location>
        <begin position="9"/>
        <end position="63"/>
    </location>
</feature>
<gene>
    <name evidence="6" type="ORF">FHX48_002329</name>
</gene>
<reference evidence="6 7" key="1">
    <citation type="submission" date="2020-07" db="EMBL/GenBank/DDBJ databases">
        <title>Sequencing the genomes of 1000 actinobacteria strains.</title>
        <authorList>
            <person name="Klenk H.-P."/>
        </authorList>
    </citation>
    <scope>NUCLEOTIDE SEQUENCE [LARGE SCALE GENOMIC DNA]</scope>
    <source>
        <strain evidence="6 7">DSM 27576</strain>
    </source>
</reference>
<evidence type="ECO:0000256" key="1">
    <source>
        <dbReference type="ARBA" id="ARBA00022491"/>
    </source>
</evidence>
<evidence type="ECO:0000313" key="6">
    <source>
        <dbReference type="EMBL" id="MBA8817231.1"/>
    </source>
</evidence>
<dbReference type="Pfam" id="PF13377">
    <property type="entry name" value="Peripla_BP_3"/>
    <property type="match status" value="1"/>
</dbReference>
<comment type="caution">
    <text evidence="6">The sequence shown here is derived from an EMBL/GenBank/DDBJ whole genome shotgun (WGS) entry which is preliminary data.</text>
</comment>
<dbReference type="GO" id="GO:0003700">
    <property type="term" value="F:DNA-binding transcription factor activity"/>
    <property type="evidence" value="ECO:0007669"/>
    <property type="project" value="TreeGrafter"/>
</dbReference>
<keyword evidence="7" id="KW-1185">Reference proteome</keyword>
<dbReference type="Pfam" id="PF00356">
    <property type="entry name" value="LacI"/>
    <property type="match status" value="1"/>
</dbReference>
<dbReference type="PANTHER" id="PTHR30146:SF148">
    <property type="entry name" value="HTH-TYPE TRANSCRIPTIONAL REPRESSOR PURR-RELATED"/>
    <property type="match status" value="1"/>
</dbReference>
<dbReference type="CDD" id="cd01392">
    <property type="entry name" value="HTH_LacI"/>
    <property type="match status" value="1"/>
</dbReference>
<dbReference type="RefSeq" id="WP_167045828.1">
    <property type="nucleotide sequence ID" value="NZ_JAAOZB010000001.1"/>
</dbReference>
<keyword evidence="1" id="KW-0678">Repressor</keyword>
<dbReference type="Proteomes" id="UP000526083">
    <property type="component" value="Unassembled WGS sequence"/>
</dbReference>
<dbReference type="PROSITE" id="PS00356">
    <property type="entry name" value="HTH_LACI_1"/>
    <property type="match status" value="1"/>
</dbReference>